<sequence>MSSQAEGKLKAHGSCLCKAVRYELNADAEVLWYNLCHCKDCQKASGSAFMANPGFSKTQSEYKITQGEAALGIWTVCDTTSGKPVARYFCTKCGSPIKLELPLSPHHERETSAVLTPEELERLDYVIIPTGTLDDPVEWTPQQEIFCKDRFSWLKDVQLDIPHVLGQ</sequence>
<evidence type="ECO:0000256" key="2">
    <source>
        <dbReference type="ARBA" id="ARBA00022723"/>
    </source>
</evidence>
<keyword evidence="7" id="KW-1185">Reference proteome</keyword>
<dbReference type="PANTHER" id="PTHR33337">
    <property type="entry name" value="GFA DOMAIN-CONTAINING PROTEIN"/>
    <property type="match status" value="1"/>
</dbReference>
<evidence type="ECO:0000313" key="6">
    <source>
        <dbReference type="EMBL" id="EIW77481.1"/>
    </source>
</evidence>
<name>A0A5M3MFV8_CONPW</name>
<dbReference type="OrthoDB" id="9985472at2759"/>
<dbReference type="EMBL" id="JH711584">
    <property type="protein sequence ID" value="EIW77481.1"/>
    <property type="molecule type" value="Genomic_DNA"/>
</dbReference>
<dbReference type="PROSITE" id="PS51891">
    <property type="entry name" value="CENP_V_GFA"/>
    <property type="match status" value="1"/>
</dbReference>
<reference evidence="7" key="1">
    <citation type="journal article" date="2012" name="Science">
        <title>The Paleozoic origin of enzymatic lignin decomposition reconstructed from 31 fungal genomes.</title>
        <authorList>
            <person name="Floudas D."/>
            <person name="Binder M."/>
            <person name="Riley R."/>
            <person name="Barry K."/>
            <person name="Blanchette R.A."/>
            <person name="Henrissat B."/>
            <person name="Martinez A.T."/>
            <person name="Otillar R."/>
            <person name="Spatafora J.W."/>
            <person name="Yadav J.S."/>
            <person name="Aerts A."/>
            <person name="Benoit I."/>
            <person name="Boyd A."/>
            <person name="Carlson A."/>
            <person name="Copeland A."/>
            <person name="Coutinho P.M."/>
            <person name="de Vries R.P."/>
            <person name="Ferreira P."/>
            <person name="Findley K."/>
            <person name="Foster B."/>
            <person name="Gaskell J."/>
            <person name="Glotzer D."/>
            <person name="Gorecki P."/>
            <person name="Heitman J."/>
            <person name="Hesse C."/>
            <person name="Hori C."/>
            <person name="Igarashi K."/>
            <person name="Jurgens J.A."/>
            <person name="Kallen N."/>
            <person name="Kersten P."/>
            <person name="Kohler A."/>
            <person name="Kuees U."/>
            <person name="Kumar T.K.A."/>
            <person name="Kuo A."/>
            <person name="LaButti K."/>
            <person name="Larrondo L.F."/>
            <person name="Lindquist E."/>
            <person name="Ling A."/>
            <person name="Lombard V."/>
            <person name="Lucas S."/>
            <person name="Lundell T."/>
            <person name="Martin R."/>
            <person name="McLaughlin D.J."/>
            <person name="Morgenstern I."/>
            <person name="Morin E."/>
            <person name="Murat C."/>
            <person name="Nagy L.G."/>
            <person name="Nolan M."/>
            <person name="Ohm R.A."/>
            <person name="Patyshakuliyeva A."/>
            <person name="Rokas A."/>
            <person name="Ruiz-Duenas F.J."/>
            <person name="Sabat G."/>
            <person name="Salamov A."/>
            <person name="Samejima M."/>
            <person name="Schmutz J."/>
            <person name="Slot J.C."/>
            <person name="St John F."/>
            <person name="Stenlid J."/>
            <person name="Sun H."/>
            <person name="Sun S."/>
            <person name="Syed K."/>
            <person name="Tsang A."/>
            <person name="Wiebenga A."/>
            <person name="Young D."/>
            <person name="Pisabarro A."/>
            <person name="Eastwood D.C."/>
            <person name="Martin F."/>
            <person name="Cullen D."/>
            <person name="Grigoriev I.V."/>
            <person name="Hibbett D.S."/>
        </authorList>
    </citation>
    <scope>NUCLEOTIDE SEQUENCE [LARGE SCALE GENOMIC DNA]</scope>
    <source>
        <strain evidence="7">RWD-64-598 SS2</strain>
    </source>
</reference>
<evidence type="ECO:0000259" key="5">
    <source>
        <dbReference type="PROSITE" id="PS51891"/>
    </source>
</evidence>
<dbReference type="InterPro" id="IPR011057">
    <property type="entry name" value="Mss4-like_sf"/>
</dbReference>
<dbReference type="GO" id="GO:0016846">
    <property type="term" value="F:carbon-sulfur lyase activity"/>
    <property type="evidence" value="ECO:0007669"/>
    <property type="project" value="InterPro"/>
</dbReference>
<dbReference type="SUPFAM" id="SSF51316">
    <property type="entry name" value="Mss4-like"/>
    <property type="match status" value="1"/>
</dbReference>
<proteinExistence type="inferred from homology"/>
<dbReference type="GeneID" id="19210741"/>
<protein>
    <recommendedName>
        <fullName evidence="5">CENP-V/GFA domain-containing protein</fullName>
    </recommendedName>
</protein>
<dbReference type="GO" id="GO:0046872">
    <property type="term" value="F:metal ion binding"/>
    <property type="evidence" value="ECO:0007669"/>
    <property type="project" value="UniProtKB-KW"/>
</dbReference>
<dbReference type="Gene3D" id="3.90.1590.10">
    <property type="entry name" value="glutathione-dependent formaldehyde- activating enzyme (gfa)"/>
    <property type="match status" value="1"/>
</dbReference>
<comment type="similarity">
    <text evidence="1">Belongs to the Gfa family.</text>
</comment>
<dbReference type="Proteomes" id="UP000053558">
    <property type="component" value="Unassembled WGS sequence"/>
</dbReference>
<accession>A0A5M3MFV8</accession>
<organism evidence="6 7">
    <name type="scientific">Coniophora puteana (strain RWD-64-598)</name>
    <name type="common">Brown rot fungus</name>
    <dbReference type="NCBI Taxonomy" id="741705"/>
    <lineage>
        <taxon>Eukaryota</taxon>
        <taxon>Fungi</taxon>
        <taxon>Dikarya</taxon>
        <taxon>Basidiomycota</taxon>
        <taxon>Agaricomycotina</taxon>
        <taxon>Agaricomycetes</taxon>
        <taxon>Agaricomycetidae</taxon>
        <taxon>Boletales</taxon>
        <taxon>Coniophorineae</taxon>
        <taxon>Coniophoraceae</taxon>
        <taxon>Coniophora</taxon>
    </lineage>
</organism>
<dbReference type="InterPro" id="IPR006913">
    <property type="entry name" value="CENP-V/GFA"/>
</dbReference>
<comment type="caution">
    <text evidence="6">The sequence shown here is derived from an EMBL/GenBank/DDBJ whole genome shotgun (WGS) entry which is preliminary data.</text>
</comment>
<dbReference type="Pfam" id="PF04828">
    <property type="entry name" value="GFA"/>
    <property type="match status" value="1"/>
</dbReference>
<dbReference type="RefSeq" id="XP_007772840.1">
    <property type="nucleotide sequence ID" value="XM_007774650.1"/>
</dbReference>
<keyword evidence="4" id="KW-0456">Lyase</keyword>
<evidence type="ECO:0000256" key="3">
    <source>
        <dbReference type="ARBA" id="ARBA00022833"/>
    </source>
</evidence>
<dbReference type="KEGG" id="cput:CONPUDRAFT_84285"/>
<feature type="domain" description="CENP-V/GFA" evidence="5">
    <location>
        <begin position="11"/>
        <end position="124"/>
    </location>
</feature>
<keyword evidence="2" id="KW-0479">Metal-binding</keyword>
<dbReference type="PANTHER" id="PTHR33337:SF40">
    <property type="entry name" value="CENP-V_GFA DOMAIN-CONTAINING PROTEIN-RELATED"/>
    <property type="match status" value="1"/>
</dbReference>
<evidence type="ECO:0000256" key="1">
    <source>
        <dbReference type="ARBA" id="ARBA00005495"/>
    </source>
</evidence>
<gene>
    <name evidence="6" type="ORF">CONPUDRAFT_84285</name>
</gene>
<keyword evidence="3" id="KW-0862">Zinc</keyword>
<dbReference type="AlphaFoldDB" id="A0A5M3MFV8"/>
<evidence type="ECO:0000313" key="7">
    <source>
        <dbReference type="Proteomes" id="UP000053558"/>
    </source>
</evidence>
<evidence type="ECO:0000256" key="4">
    <source>
        <dbReference type="ARBA" id="ARBA00023239"/>
    </source>
</evidence>